<evidence type="ECO:0000256" key="1">
    <source>
        <dbReference type="SAM" id="Phobius"/>
    </source>
</evidence>
<evidence type="ECO:0000313" key="4">
    <source>
        <dbReference type="Proteomes" id="UP000254330"/>
    </source>
</evidence>
<name>A0A8B4Q9M5_9BACL</name>
<dbReference type="RefSeq" id="WP_109349765.1">
    <property type="nucleotide sequence ID" value="NZ_QFVS01000019.1"/>
</dbReference>
<reference evidence="2 4" key="1">
    <citation type="submission" date="2018-06" db="EMBL/GenBank/DDBJ databases">
        <authorList>
            <consortium name="Pathogen Informatics"/>
            <person name="Doyle S."/>
        </authorList>
    </citation>
    <scope>NUCLEOTIDE SEQUENCE [LARGE SCALE GENOMIC DNA]</scope>
    <source>
        <strain evidence="2 4">NCTC10597</strain>
    </source>
</reference>
<evidence type="ECO:0000313" key="3">
    <source>
        <dbReference type="EMBL" id="TDR37421.1"/>
    </source>
</evidence>
<feature type="transmembrane region" description="Helical" evidence="1">
    <location>
        <begin position="20"/>
        <end position="38"/>
    </location>
</feature>
<dbReference type="EMBL" id="SNZG01000020">
    <property type="protein sequence ID" value="TDR37421.1"/>
    <property type="molecule type" value="Genomic_DNA"/>
</dbReference>
<dbReference type="OrthoDB" id="2429113at2"/>
<sequence>MGFVFFLPKDEYKRMRILQFMAESFLLLVIVLLLGVFLNRFLKFFDDEIGFLFLIVLMSALGYGIIRYIFSGIEYVTVFDKNDFKKELKKISRSGFKFAFIFFAISSSLKFFNVINFNWYDIFGLTFIVLILIILMNYISLCFSFKKNAE</sequence>
<evidence type="ECO:0000313" key="2">
    <source>
        <dbReference type="EMBL" id="STX09405.1"/>
    </source>
</evidence>
<keyword evidence="1" id="KW-0472">Membrane</keyword>
<comment type="caution">
    <text evidence="2">The sequence shown here is derived from an EMBL/GenBank/DDBJ whole genome shotgun (WGS) entry which is preliminary data.</text>
</comment>
<reference evidence="3 5" key="2">
    <citation type="submission" date="2019-03" db="EMBL/GenBank/DDBJ databases">
        <title>Genomic Encyclopedia of Type Strains, Phase IV (KMG-IV): sequencing the most valuable type-strain genomes for metagenomic binning, comparative biology and taxonomic classification.</title>
        <authorList>
            <person name="Goeker M."/>
        </authorList>
    </citation>
    <scope>NUCLEOTIDE SEQUENCE [LARGE SCALE GENOMIC DNA]</scope>
    <source>
        <strain evidence="3 5">DSM 20580</strain>
    </source>
</reference>
<dbReference type="Proteomes" id="UP000294641">
    <property type="component" value="Unassembled WGS sequence"/>
</dbReference>
<proteinExistence type="predicted"/>
<feature type="transmembrane region" description="Helical" evidence="1">
    <location>
        <begin position="122"/>
        <end position="145"/>
    </location>
</feature>
<keyword evidence="1" id="KW-0812">Transmembrane</keyword>
<protein>
    <recommendedName>
        <fullName evidence="6">DUF3278 domain-containing protein</fullName>
    </recommendedName>
</protein>
<evidence type="ECO:0008006" key="6">
    <source>
        <dbReference type="Google" id="ProtNLM"/>
    </source>
</evidence>
<accession>A0A8B4Q9M5</accession>
<dbReference type="AlphaFoldDB" id="A0A8B4Q9M5"/>
<dbReference type="Proteomes" id="UP000254330">
    <property type="component" value="Unassembled WGS sequence"/>
</dbReference>
<feature type="transmembrane region" description="Helical" evidence="1">
    <location>
        <begin position="50"/>
        <end position="70"/>
    </location>
</feature>
<feature type="transmembrane region" description="Helical" evidence="1">
    <location>
        <begin position="95"/>
        <end position="116"/>
    </location>
</feature>
<gene>
    <name evidence="3" type="ORF">DFR61_12016</name>
    <name evidence="2" type="ORF">NCTC10597_01080</name>
</gene>
<dbReference type="EMBL" id="UGNP01000001">
    <property type="protein sequence ID" value="STX09405.1"/>
    <property type="molecule type" value="Genomic_DNA"/>
</dbReference>
<organism evidence="2 4">
    <name type="scientific">Kurthia zopfii</name>
    <dbReference type="NCBI Taxonomy" id="1650"/>
    <lineage>
        <taxon>Bacteria</taxon>
        <taxon>Bacillati</taxon>
        <taxon>Bacillota</taxon>
        <taxon>Bacilli</taxon>
        <taxon>Bacillales</taxon>
        <taxon>Caryophanaceae</taxon>
        <taxon>Kurthia</taxon>
    </lineage>
</organism>
<keyword evidence="5" id="KW-1185">Reference proteome</keyword>
<keyword evidence="1" id="KW-1133">Transmembrane helix</keyword>
<evidence type="ECO:0000313" key="5">
    <source>
        <dbReference type="Proteomes" id="UP000294641"/>
    </source>
</evidence>